<gene>
    <name evidence="3" type="ORF">H9729_04490</name>
</gene>
<dbReference type="InterPro" id="IPR026870">
    <property type="entry name" value="Zinc_ribbon_dom"/>
</dbReference>
<dbReference type="EMBL" id="DXCQ01000034">
    <property type="protein sequence ID" value="HIY96926.1"/>
    <property type="molecule type" value="Genomic_DNA"/>
</dbReference>
<accession>A0A9D1ZWZ1</accession>
<name>A0A9D1ZWZ1_9FIRM</name>
<dbReference type="Proteomes" id="UP000886750">
    <property type="component" value="Unassembled WGS sequence"/>
</dbReference>
<protein>
    <submittedName>
        <fullName evidence="3">Zinc ribbon domain-containing protein</fullName>
    </submittedName>
</protein>
<dbReference type="Pfam" id="PF13240">
    <property type="entry name" value="Zn_Ribbon_1"/>
    <property type="match status" value="1"/>
</dbReference>
<evidence type="ECO:0000313" key="4">
    <source>
        <dbReference type="Proteomes" id="UP000886750"/>
    </source>
</evidence>
<dbReference type="AlphaFoldDB" id="A0A9D1ZWZ1"/>
<feature type="transmembrane region" description="Helical" evidence="1">
    <location>
        <begin position="120"/>
        <end position="141"/>
    </location>
</feature>
<organism evidence="3 4">
    <name type="scientific">Candidatus Borkfalkia excrementigallinarum</name>
    <dbReference type="NCBI Taxonomy" id="2838506"/>
    <lineage>
        <taxon>Bacteria</taxon>
        <taxon>Bacillati</taxon>
        <taxon>Bacillota</taxon>
        <taxon>Clostridia</taxon>
        <taxon>Christensenellales</taxon>
        <taxon>Christensenellaceae</taxon>
        <taxon>Candidatus Borkfalkia</taxon>
    </lineage>
</organism>
<proteinExistence type="predicted"/>
<keyword evidence="1" id="KW-0812">Transmembrane</keyword>
<feature type="domain" description="Zinc-ribbon" evidence="2">
    <location>
        <begin position="2"/>
        <end position="23"/>
    </location>
</feature>
<comment type="caution">
    <text evidence="3">The sequence shown here is derived from an EMBL/GenBank/DDBJ whole genome shotgun (WGS) entry which is preliminary data.</text>
</comment>
<evidence type="ECO:0000256" key="1">
    <source>
        <dbReference type="SAM" id="Phobius"/>
    </source>
</evidence>
<evidence type="ECO:0000313" key="3">
    <source>
        <dbReference type="EMBL" id="HIY96926.1"/>
    </source>
</evidence>
<feature type="transmembrane region" description="Helical" evidence="1">
    <location>
        <begin position="87"/>
        <end position="108"/>
    </location>
</feature>
<reference evidence="3" key="2">
    <citation type="submission" date="2021-04" db="EMBL/GenBank/DDBJ databases">
        <authorList>
            <person name="Gilroy R."/>
        </authorList>
    </citation>
    <scope>NUCLEOTIDE SEQUENCE</scope>
    <source>
        <strain evidence="3">1345</strain>
    </source>
</reference>
<evidence type="ECO:0000259" key="2">
    <source>
        <dbReference type="Pfam" id="PF13240"/>
    </source>
</evidence>
<keyword evidence="1" id="KW-1133">Transmembrane helix</keyword>
<sequence length="168" mass="17486">MYCKFCGKEIPAEARFCPHCGREQASEANGPQAAGPGAPGQNGNSGYGAPNGYGVPPNNVYGTSNNGYGAPPNVPPYYPPYRADTAGGGWIALGFFFPLVGLILFLVWQTELPNRAKSCGKGALIGVIVAVALWVLAFILLLCMTAIFASIGYGYSTGAAVCAAFRLL</sequence>
<reference evidence="3" key="1">
    <citation type="journal article" date="2021" name="PeerJ">
        <title>Extensive microbial diversity within the chicken gut microbiome revealed by metagenomics and culture.</title>
        <authorList>
            <person name="Gilroy R."/>
            <person name="Ravi A."/>
            <person name="Getino M."/>
            <person name="Pursley I."/>
            <person name="Horton D.L."/>
            <person name="Alikhan N.F."/>
            <person name="Baker D."/>
            <person name="Gharbi K."/>
            <person name="Hall N."/>
            <person name="Watson M."/>
            <person name="Adriaenssens E.M."/>
            <person name="Foster-Nyarko E."/>
            <person name="Jarju S."/>
            <person name="Secka A."/>
            <person name="Antonio M."/>
            <person name="Oren A."/>
            <person name="Chaudhuri R.R."/>
            <person name="La Ragione R."/>
            <person name="Hildebrand F."/>
            <person name="Pallen M.J."/>
        </authorList>
    </citation>
    <scope>NUCLEOTIDE SEQUENCE</scope>
    <source>
        <strain evidence="3">1345</strain>
    </source>
</reference>
<keyword evidence="1" id="KW-0472">Membrane</keyword>